<keyword evidence="1" id="KW-1133">Transmembrane helix</keyword>
<gene>
    <name evidence="2" type="ORF">ZRA01_15570</name>
</gene>
<sequence length="368" mass="40528">MVGVLAVVVVRAIVIAGLGLVLGTKLARFNVAEVEIAVKIAAAVAVTIAVVDFDMVRGAATVAGAIVGNSALVHAKEVQALLFALLPLVGMVSRITLMRFCATLHHFSEGLDEYAKNWWETVLTIDLLHPPVLLPGAGPVFGGLPVAQLWRMSLPSGSVVERVLNAVIKVGLIFLIYVPALLYRWNIKASSWLWGPVAFVLRPVVWVNDEAMRSKTAFWTTWVLQSAMGSGAVALAAWLSMGFLQADLAGELPRWLQTARARWPAPDLGLRYFLLWCVVLLMAALLFAAYRMRAAHAKALEGAGDFHKGYDPELKAEFTRLAQPVRRLLRWNLAMIALAIWIFALWWSLERWPAELNGVLWGWLKPLL</sequence>
<dbReference type="AlphaFoldDB" id="A0A4Y4CVI0"/>
<feature type="transmembrane region" description="Helical" evidence="1">
    <location>
        <begin position="36"/>
        <end position="60"/>
    </location>
</feature>
<accession>A0A4Y4CVI0</accession>
<dbReference type="EMBL" id="BJNV01000021">
    <property type="protein sequence ID" value="GEC95484.1"/>
    <property type="molecule type" value="Genomic_DNA"/>
</dbReference>
<evidence type="ECO:0000313" key="2">
    <source>
        <dbReference type="EMBL" id="GEC95484.1"/>
    </source>
</evidence>
<feature type="transmembrane region" description="Helical" evidence="1">
    <location>
        <begin position="163"/>
        <end position="183"/>
    </location>
</feature>
<keyword evidence="1" id="KW-0812">Transmembrane</keyword>
<name>A0A4Y4CVI0_ZOORA</name>
<dbReference type="Proteomes" id="UP000318422">
    <property type="component" value="Unassembled WGS sequence"/>
</dbReference>
<protein>
    <submittedName>
        <fullName evidence="2">Uncharacterized protein</fullName>
    </submittedName>
</protein>
<feature type="transmembrane region" description="Helical" evidence="1">
    <location>
        <begin position="272"/>
        <end position="290"/>
    </location>
</feature>
<feature type="transmembrane region" description="Helical" evidence="1">
    <location>
        <begin position="189"/>
        <end position="207"/>
    </location>
</feature>
<organism evidence="2 3">
    <name type="scientific">Zoogloea ramigera</name>
    <dbReference type="NCBI Taxonomy" id="350"/>
    <lineage>
        <taxon>Bacteria</taxon>
        <taxon>Pseudomonadati</taxon>
        <taxon>Pseudomonadota</taxon>
        <taxon>Betaproteobacteria</taxon>
        <taxon>Rhodocyclales</taxon>
        <taxon>Zoogloeaceae</taxon>
        <taxon>Zoogloea</taxon>
    </lineage>
</organism>
<proteinExistence type="predicted"/>
<keyword evidence="3" id="KW-1185">Reference proteome</keyword>
<feature type="transmembrane region" description="Helical" evidence="1">
    <location>
        <begin position="219"/>
        <end position="239"/>
    </location>
</feature>
<feature type="transmembrane region" description="Helical" evidence="1">
    <location>
        <begin position="6"/>
        <end position="24"/>
    </location>
</feature>
<feature type="transmembrane region" description="Helical" evidence="1">
    <location>
        <begin position="80"/>
        <end position="97"/>
    </location>
</feature>
<feature type="transmembrane region" description="Helical" evidence="1">
    <location>
        <begin position="328"/>
        <end position="349"/>
    </location>
</feature>
<evidence type="ECO:0000256" key="1">
    <source>
        <dbReference type="SAM" id="Phobius"/>
    </source>
</evidence>
<comment type="caution">
    <text evidence="2">The sequence shown here is derived from an EMBL/GenBank/DDBJ whole genome shotgun (WGS) entry which is preliminary data.</text>
</comment>
<reference evidence="2 3" key="1">
    <citation type="submission" date="2019-06" db="EMBL/GenBank/DDBJ databases">
        <title>Whole genome shotgun sequence of Zoogloea ramigera NBRC 15342.</title>
        <authorList>
            <person name="Hosoyama A."/>
            <person name="Uohara A."/>
            <person name="Ohji S."/>
            <person name="Ichikawa N."/>
        </authorList>
    </citation>
    <scope>NUCLEOTIDE SEQUENCE [LARGE SCALE GENOMIC DNA]</scope>
    <source>
        <strain evidence="2 3">NBRC 15342</strain>
    </source>
</reference>
<evidence type="ECO:0000313" key="3">
    <source>
        <dbReference type="Proteomes" id="UP000318422"/>
    </source>
</evidence>
<keyword evidence="1" id="KW-0472">Membrane</keyword>